<keyword evidence="6" id="KW-1185">Reference proteome</keyword>
<feature type="compositionally biased region" description="Basic and acidic residues" evidence="3">
    <location>
        <begin position="203"/>
        <end position="212"/>
    </location>
</feature>
<evidence type="ECO:0000313" key="6">
    <source>
        <dbReference type="Proteomes" id="UP000750711"/>
    </source>
</evidence>
<evidence type="ECO:0000256" key="3">
    <source>
        <dbReference type="SAM" id="MobiDB-lite"/>
    </source>
</evidence>
<dbReference type="InterPro" id="IPR009071">
    <property type="entry name" value="HMG_box_dom"/>
</dbReference>
<feature type="domain" description="HMG box" evidence="4">
    <location>
        <begin position="113"/>
        <end position="182"/>
    </location>
</feature>
<dbReference type="SUPFAM" id="SSF47095">
    <property type="entry name" value="HMG-box"/>
    <property type="match status" value="1"/>
</dbReference>
<dbReference type="GO" id="GO:0005634">
    <property type="term" value="C:nucleus"/>
    <property type="evidence" value="ECO:0007669"/>
    <property type="project" value="UniProtKB-UniRule"/>
</dbReference>
<gene>
    <name evidence="5" type="ORF">GP486_007081</name>
</gene>
<dbReference type="SMART" id="SM00398">
    <property type="entry name" value="HMG"/>
    <property type="match status" value="1"/>
</dbReference>
<organism evidence="5 6">
    <name type="scientific">Trichoglossum hirsutum</name>
    <dbReference type="NCBI Taxonomy" id="265104"/>
    <lineage>
        <taxon>Eukaryota</taxon>
        <taxon>Fungi</taxon>
        <taxon>Dikarya</taxon>
        <taxon>Ascomycota</taxon>
        <taxon>Pezizomycotina</taxon>
        <taxon>Geoglossomycetes</taxon>
        <taxon>Geoglossales</taxon>
        <taxon>Geoglossaceae</taxon>
        <taxon>Trichoglossum</taxon>
    </lineage>
</organism>
<protein>
    <recommendedName>
        <fullName evidence="4">HMG box domain-containing protein</fullName>
    </recommendedName>
</protein>
<dbReference type="Proteomes" id="UP000750711">
    <property type="component" value="Unassembled WGS sequence"/>
</dbReference>
<evidence type="ECO:0000256" key="1">
    <source>
        <dbReference type="ARBA" id="ARBA00023125"/>
    </source>
</evidence>
<accession>A0A9P8L730</accession>
<dbReference type="GO" id="GO:0003677">
    <property type="term" value="F:DNA binding"/>
    <property type="evidence" value="ECO:0007669"/>
    <property type="project" value="UniProtKB-UniRule"/>
</dbReference>
<dbReference type="Pfam" id="PF00505">
    <property type="entry name" value="HMG_box"/>
    <property type="match status" value="1"/>
</dbReference>
<feature type="compositionally biased region" description="Basic residues" evidence="3">
    <location>
        <begin position="280"/>
        <end position="289"/>
    </location>
</feature>
<sequence>MARGKKAEEKAKETDAATIQISVDDFVRTRDAVVTGLSTLQAAVQDLSRAYIIHTNTVLGRAPGTSLDLMPFVKPLGENGPPAVRPTTPEPKSNAAVVEEKKKRKREHDPNAPKRPLTPYFLYMQSARPIIANDLGEGSKPGAVSAEGTRRWTEMPEVEKQMCKKAYAENLAKYQEKVAEYKAGNGSHPVDDAAAQLIAENGPIHDEEHDGVVEIPDEEVEVEPPPKSKRSKTSENAVRPAAVKQTPVVPPGARDAAATPGTIAAKDDLRSRGKEDSPRREKRKSSRKSKGVELSLPTDEAPGADEVLVEERREKKRVGRKKKRSEVAE</sequence>
<keyword evidence="2" id="KW-0539">Nucleus</keyword>
<dbReference type="PANTHER" id="PTHR48112">
    <property type="entry name" value="HIGH MOBILITY GROUP PROTEIN DSP1"/>
    <property type="match status" value="1"/>
</dbReference>
<dbReference type="AlphaFoldDB" id="A0A9P8L730"/>
<name>A0A9P8L730_9PEZI</name>
<dbReference type="EMBL" id="JAGHQM010001825">
    <property type="protein sequence ID" value="KAH0551700.1"/>
    <property type="molecule type" value="Genomic_DNA"/>
</dbReference>
<keyword evidence="1 2" id="KW-0238">DNA-binding</keyword>
<evidence type="ECO:0000256" key="2">
    <source>
        <dbReference type="PROSITE-ProRule" id="PRU00267"/>
    </source>
</evidence>
<reference evidence="5" key="1">
    <citation type="submission" date="2021-03" db="EMBL/GenBank/DDBJ databases">
        <title>Comparative genomics and phylogenomic investigation of the class Geoglossomycetes provide insights into ecological specialization and systematics.</title>
        <authorList>
            <person name="Melie T."/>
            <person name="Pirro S."/>
            <person name="Miller A.N."/>
            <person name="Quandt A."/>
        </authorList>
    </citation>
    <scope>NUCLEOTIDE SEQUENCE</scope>
    <source>
        <strain evidence="5">CAQ_001_2017</strain>
    </source>
</reference>
<evidence type="ECO:0000259" key="4">
    <source>
        <dbReference type="PROSITE" id="PS50118"/>
    </source>
</evidence>
<comment type="caution">
    <text evidence="5">The sequence shown here is derived from an EMBL/GenBank/DDBJ whole genome shotgun (WGS) entry which is preliminary data.</text>
</comment>
<feature type="region of interest" description="Disordered" evidence="3">
    <location>
        <begin position="197"/>
        <end position="329"/>
    </location>
</feature>
<feature type="DNA-binding region" description="HMG box" evidence="2">
    <location>
        <begin position="113"/>
        <end position="182"/>
    </location>
</feature>
<dbReference type="InterPro" id="IPR036910">
    <property type="entry name" value="HMG_box_dom_sf"/>
</dbReference>
<feature type="region of interest" description="Disordered" evidence="3">
    <location>
        <begin position="78"/>
        <end position="117"/>
    </location>
</feature>
<evidence type="ECO:0000313" key="5">
    <source>
        <dbReference type="EMBL" id="KAH0551700.1"/>
    </source>
</evidence>
<feature type="compositionally biased region" description="Basic and acidic residues" evidence="3">
    <location>
        <begin position="265"/>
        <end position="279"/>
    </location>
</feature>
<dbReference type="PANTHER" id="PTHR48112:SF5">
    <property type="entry name" value="BOX PROTEIN, PUTATIVE (AFU_ORTHOLOGUE AFUA_1G04550)-RELATED"/>
    <property type="match status" value="1"/>
</dbReference>
<proteinExistence type="predicted"/>
<dbReference type="PROSITE" id="PS50118">
    <property type="entry name" value="HMG_BOX_2"/>
    <property type="match status" value="1"/>
</dbReference>
<dbReference type="Gene3D" id="1.10.30.10">
    <property type="entry name" value="High mobility group box domain"/>
    <property type="match status" value="1"/>
</dbReference>
<feature type="compositionally biased region" description="Basic residues" evidence="3">
    <location>
        <begin position="314"/>
        <end position="329"/>
    </location>
</feature>
<dbReference type="InterPro" id="IPR050342">
    <property type="entry name" value="HMGB"/>
</dbReference>